<keyword evidence="2" id="KW-1185">Reference proteome</keyword>
<proteinExistence type="predicted"/>
<evidence type="ECO:0000313" key="2">
    <source>
        <dbReference type="Proteomes" id="UP000075903"/>
    </source>
</evidence>
<evidence type="ECO:0000313" key="1">
    <source>
        <dbReference type="EnsemblMetazoa" id="AMEM017928-PA"/>
    </source>
</evidence>
<reference evidence="1" key="1">
    <citation type="submission" date="2020-05" db="UniProtKB">
        <authorList>
            <consortium name="EnsemblMetazoa"/>
        </authorList>
    </citation>
    <scope>IDENTIFICATION</scope>
    <source>
        <strain evidence="1">MAF</strain>
    </source>
</reference>
<organism evidence="1 2">
    <name type="scientific">Anopheles merus</name>
    <name type="common">Mosquito</name>
    <dbReference type="NCBI Taxonomy" id="30066"/>
    <lineage>
        <taxon>Eukaryota</taxon>
        <taxon>Metazoa</taxon>
        <taxon>Ecdysozoa</taxon>
        <taxon>Arthropoda</taxon>
        <taxon>Hexapoda</taxon>
        <taxon>Insecta</taxon>
        <taxon>Pterygota</taxon>
        <taxon>Neoptera</taxon>
        <taxon>Endopterygota</taxon>
        <taxon>Diptera</taxon>
        <taxon>Nematocera</taxon>
        <taxon>Culicoidea</taxon>
        <taxon>Culicidae</taxon>
        <taxon>Anophelinae</taxon>
        <taxon>Anopheles</taxon>
    </lineage>
</organism>
<protein>
    <submittedName>
        <fullName evidence="1">Uncharacterized protein</fullName>
    </submittedName>
</protein>
<dbReference type="AlphaFoldDB" id="A0A182VNE4"/>
<dbReference type="EnsemblMetazoa" id="AMEM017928-RA">
    <property type="protein sequence ID" value="AMEM017928-PA"/>
    <property type="gene ID" value="AMEM017928"/>
</dbReference>
<dbReference type="VEuPathDB" id="VectorBase:AMEM017928"/>
<name>A0A182VNE4_ANOME</name>
<dbReference type="Proteomes" id="UP000075903">
    <property type="component" value="Unassembled WGS sequence"/>
</dbReference>
<sequence length="137" mass="14739">MSCVTPVTGMNLLARPPGAVGEEEEELEVAAEVLLGVLVEVVVRVLVEVLPGEHQQQRAKVGPEAREEKGVPQVVVKEEVVVVVVVKVLEVLVVLLLTEVLASVTQIAAVAVVVLRPAIDTNQDTIAICSKRQRRRV</sequence>
<accession>A0A182VNE4</accession>